<dbReference type="InterPro" id="IPR036736">
    <property type="entry name" value="ACP-like_sf"/>
</dbReference>
<proteinExistence type="predicted"/>
<dbReference type="CDD" id="cd00833">
    <property type="entry name" value="PKS"/>
    <property type="match status" value="2"/>
</dbReference>
<evidence type="ECO:0000256" key="7">
    <source>
        <dbReference type="SAM" id="MobiDB-lite"/>
    </source>
</evidence>
<dbReference type="Pfam" id="PF16197">
    <property type="entry name" value="KAsynt_C_assoc"/>
    <property type="match status" value="1"/>
</dbReference>
<dbReference type="InterPro" id="IPR006162">
    <property type="entry name" value="Ppantetheine_attach_site"/>
</dbReference>
<dbReference type="Proteomes" id="UP000744032">
    <property type="component" value="Unassembled WGS sequence"/>
</dbReference>
<dbReference type="PROSITE" id="PS50075">
    <property type="entry name" value="CARRIER"/>
    <property type="match status" value="1"/>
</dbReference>
<name>A0ABX1IMX4_STRGB</name>
<dbReference type="SUPFAM" id="SSF55048">
    <property type="entry name" value="Probable ACP-binding domain of malonyl-CoA ACP transacylase"/>
    <property type="match status" value="1"/>
</dbReference>
<reference evidence="10 11" key="1">
    <citation type="submission" date="2020-04" db="EMBL/GenBank/DDBJ databases">
        <title>Genome sequence of Streptomyces galbus strain I339.</title>
        <authorList>
            <person name="Silva E.A.N."/>
            <person name="Merces M."/>
            <person name="Castelo Branco A.P.O.T."/>
            <person name="Vasconcelos P.C."/>
            <person name="Costa N.P."/>
            <person name="Marinho G.C.S."/>
            <person name="Oliveira C.J.B."/>
            <person name="Araujo D."/>
            <person name="Rodrigues Junior V.S."/>
            <person name="Almeida R."/>
            <person name="Silva Filho U.R."/>
            <person name="Andrade A.S.A."/>
            <person name="Cibulski S.P."/>
        </authorList>
    </citation>
    <scope>NUCLEOTIDE SEQUENCE [LARGE SCALE GENOMIC DNA]</scope>
    <source>
        <strain evidence="10 11">I339</strain>
    </source>
</reference>
<dbReference type="SUPFAM" id="SSF53901">
    <property type="entry name" value="Thiolase-like"/>
    <property type="match status" value="2"/>
</dbReference>
<dbReference type="PANTHER" id="PTHR43775:SF51">
    <property type="entry name" value="INACTIVE PHENOLPHTHIOCEROL SYNTHESIS POLYKETIDE SYNTHASE TYPE I PKS1-RELATED"/>
    <property type="match status" value="1"/>
</dbReference>
<dbReference type="PANTHER" id="PTHR43775">
    <property type="entry name" value="FATTY ACID SYNTHASE"/>
    <property type="match status" value="1"/>
</dbReference>
<keyword evidence="6 10" id="KW-0012">Acyltransferase</keyword>
<dbReference type="InterPro" id="IPR016035">
    <property type="entry name" value="Acyl_Trfase/lysoPLipase"/>
</dbReference>
<keyword evidence="2" id="KW-0597">Phosphoprotein</keyword>
<dbReference type="PROSITE" id="PS00012">
    <property type="entry name" value="PHOSPHOPANTETHEINE"/>
    <property type="match status" value="1"/>
</dbReference>
<dbReference type="SUPFAM" id="SSF47336">
    <property type="entry name" value="ACP-like"/>
    <property type="match status" value="1"/>
</dbReference>
<evidence type="ECO:0000256" key="4">
    <source>
        <dbReference type="ARBA" id="ARBA00023194"/>
    </source>
</evidence>
<keyword evidence="1" id="KW-0596">Phosphopantetheine</keyword>
<dbReference type="Gene3D" id="3.30.70.3290">
    <property type="match status" value="1"/>
</dbReference>
<dbReference type="SMART" id="SM00823">
    <property type="entry name" value="PKS_PP"/>
    <property type="match status" value="1"/>
</dbReference>
<dbReference type="Pfam" id="PF00698">
    <property type="entry name" value="Acyl_transf_1"/>
    <property type="match status" value="1"/>
</dbReference>
<protein>
    <submittedName>
        <fullName evidence="10">Acyltransferase domain-containing protein</fullName>
    </submittedName>
</protein>
<dbReference type="InterPro" id="IPR009081">
    <property type="entry name" value="PP-bd_ACP"/>
</dbReference>
<dbReference type="PROSITE" id="PS00606">
    <property type="entry name" value="KS3_1"/>
    <property type="match status" value="1"/>
</dbReference>
<dbReference type="InterPro" id="IPR014031">
    <property type="entry name" value="Ketoacyl_synth_C"/>
</dbReference>
<dbReference type="InterPro" id="IPR014030">
    <property type="entry name" value="Ketoacyl_synth_N"/>
</dbReference>
<organism evidence="10 11">
    <name type="scientific">Streptomyces galbus</name>
    <dbReference type="NCBI Taxonomy" id="33898"/>
    <lineage>
        <taxon>Bacteria</taxon>
        <taxon>Bacillati</taxon>
        <taxon>Actinomycetota</taxon>
        <taxon>Actinomycetes</taxon>
        <taxon>Kitasatosporales</taxon>
        <taxon>Streptomycetaceae</taxon>
        <taxon>Streptomyces</taxon>
    </lineage>
</organism>
<dbReference type="SMART" id="SM00825">
    <property type="entry name" value="PKS_KS"/>
    <property type="match status" value="2"/>
</dbReference>
<dbReference type="InterPro" id="IPR020806">
    <property type="entry name" value="PKS_PP-bd"/>
</dbReference>
<evidence type="ECO:0000259" key="9">
    <source>
        <dbReference type="PROSITE" id="PS52004"/>
    </source>
</evidence>
<accession>A0ABX1IMX4</accession>
<keyword evidence="11" id="KW-1185">Reference proteome</keyword>
<dbReference type="InterPro" id="IPR018201">
    <property type="entry name" value="Ketoacyl_synth_AS"/>
</dbReference>
<evidence type="ECO:0000313" key="10">
    <source>
        <dbReference type="EMBL" id="NKQ26983.1"/>
    </source>
</evidence>
<dbReference type="InterPro" id="IPR014043">
    <property type="entry name" value="Acyl_transferase_dom"/>
</dbReference>
<comment type="caution">
    <text evidence="10">The sequence shown here is derived from an EMBL/GenBank/DDBJ whole genome shotgun (WGS) entry which is preliminary data.</text>
</comment>
<dbReference type="Gene3D" id="3.40.47.10">
    <property type="match status" value="2"/>
</dbReference>
<feature type="domain" description="Carrier" evidence="8">
    <location>
        <begin position="934"/>
        <end position="1009"/>
    </location>
</feature>
<keyword evidence="3" id="KW-0808">Transferase</keyword>
<feature type="domain" description="Ketosynthase family 3 (KS3)" evidence="9">
    <location>
        <begin position="17"/>
        <end position="433"/>
    </location>
</feature>
<dbReference type="Pfam" id="PF00550">
    <property type="entry name" value="PP-binding"/>
    <property type="match status" value="1"/>
</dbReference>
<gene>
    <name evidence="10" type="ORF">HF200_21795</name>
</gene>
<feature type="region of interest" description="Disordered" evidence="7">
    <location>
        <begin position="894"/>
        <end position="915"/>
    </location>
</feature>
<dbReference type="SMART" id="SM01294">
    <property type="entry name" value="PKS_PP_betabranch"/>
    <property type="match status" value="1"/>
</dbReference>
<feature type="domain" description="Ketosynthase family 3 (KS3)" evidence="9">
    <location>
        <begin position="1028"/>
        <end position="1298"/>
    </location>
</feature>
<sequence length="1298" mass="136173">MAIRPGSDRPQGSSVPDDAIAVVGLACRFPGAEDPDAFWRLLTDGDEAVGPVPADRPGLPAGTGVRPAGFLDGVDGFEAEFFGVSPREASAMDPQQRLVLELGWEALENAGIVPGTLRDTPAGVFIGAIWDDYAKLVHQYGSDAVGHHTITGTSRGVIANRLSYTLGLQGPSLLVDTGQSSSLVAVHLACESLRKGESAVALAGGVSLNLAPEGFTIAEQFGALSPQGRTYTFDERASGYVRGEGGGVVVLKTLRQAMADGDHVHCLVRGGAVNNDGGGGALTAPRGSAQEDVLRRALAAADVAPSEVRFVELHGTGTPVGDPVEAAALGAVLGAGRTAGEPLLVGSVKTNIGHLEGAAGIAGLIKAALSLRAGILPPSLHFARPNPAIAFDELRLAVATRPTPLRDEDDGPVLAGVSSFGMGGTNCHLVLSDWRAPHEDTPAPDSPVLVPLSARTEQALRAQAGRLARRLRDRPALTPADVAHSLATTRTHFKQRAVLLPDDRDALLASLEALAQDRPVPGLVRGTAGEAAVAFLFTGQGSQRPGMGRELHERYPVFARALDEVCAGLDTELEQPLREVMFAGEDSPQADLLDLTRYTQPALFAYEVALYRLLEHFGVTPAVVLGHSVGELAAAHVAGVLSLEDACVLVAARGRLMQELPAGGAMVSLQASAQEVAATLSGREDQVAVAAANGPLSTVVAGDEDAVLDVARHWAERGRKTRRLKVSHAFHSPRMDPMLDAFGEVARTLTYHAPRITVVSDLTGRPVTAEEIGTAEYWVRHARAAVRFLDGMRAVEETGVRTYLEIGPDAVLAAMGPDCLTGDARFVAAARRSRAEVPALSAALAELHVQGVPLDWGQVAPGRRVELPTYAFQRSSYWLSAPSGRSDVVPPVAADLPTREHEEEPAASGPGREGVTVDVPAGRLAALDERERVRALTDLVRQEIAAVLEHASPDAVDMDLTFHELGFDSLTGVELRERITAVSGVRVPPTLIFDHPTGRAVVRYLLAELSGGPAAAPARAAVPGGSADDPVVVVGMSGRFPGGIDTPEQLWDLVVAGGEAISEFPDDRGWDLDTLYDPDGERAGTSYARRGGFLAGAGEFDAEFFGISPREALAMDPQQRLLLETSWEALERAGIDPTSLRGSSTGVYAGVMYHDYASRLPSVPGDLEGYLGTGNTGSVHTGRVSYTFGLEGPAVTVDTACSSSLVAVHLAVQALRQGECSLALAGGVTVMSTPSTFIEFSRQRGLAPDGRCKPFSADADGTGWSEGVGILVLEKLSDARRNNHTILAVIRGSAVNQD</sequence>
<dbReference type="InterPro" id="IPR020841">
    <property type="entry name" value="PKS_Beta-ketoAc_synthase_dom"/>
</dbReference>
<evidence type="ECO:0000256" key="6">
    <source>
        <dbReference type="ARBA" id="ARBA00023315"/>
    </source>
</evidence>
<dbReference type="SUPFAM" id="SSF52151">
    <property type="entry name" value="FabD/lysophospholipase-like"/>
    <property type="match status" value="1"/>
</dbReference>
<keyword evidence="5" id="KW-0511">Multifunctional enzyme</keyword>
<dbReference type="InterPro" id="IPR001227">
    <property type="entry name" value="Ac_transferase_dom_sf"/>
</dbReference>
<dbReference type="Pfam" id="PF02801">
    <property type="entry name" value="Ketoacyl-synt_C"/>
    <property type="match status" value="1"/>
</dbReference>
<dbReference type="InterPro" id="IPR016036">
    <property type="entry name" value="Malonyl_transacylase_ACP-bd"/>
</dbReference>
<evidence type="ECO:0000256" key="2">
    <source>
        <dbReference type="ARBA" id="ARBA00022553"/>
    </source>
</evidence>
<evidence type="ECO:0000259" key="8">
    <source>
        <dbReference type="PROSITE" id="PS50075"/>
    </source>
</evidence>
<dbReference type="InterPro" id="IPR050091">
    <property type="entry name" value="PKS_NRPS_Biosynth_Enz"/>
</dbReference>
<evidence type="ECO:0000256" key="3">
    <source>
        <dbReference type="ARBA" id="ARBA00022679"/>
    </source>
</evidence>
<feature type="non-terminal residue" evidence="10">
    <location>
        <position position="1298"/>
    </location>
</feature>
<dbReference type="InterPro" id="IPR016039">
    <property type="entry name" value="Thiolase-like"/>
</dbReference>
<dbReference type="PROSITE" id="PS52004">
    <property type="entry name" value="KS3_2"/>
    <property type="match status" value="2"/>
</dbReference>
<dbReference type="Gene3D" id="1.10.1200.10">
    <property type="entry name" value="ACP-like"/>
    <property type="match status" value="1"/>
</dbReference>
<evidence type="ECO:0000256" key="1">
    <source>
        <dbReference type="ARBA" id="ARBA00022450"/>
    </source>
</evidence>
<dbReference type="Gene3D" id="3.40.366.10">
    <property type="entry name" value="Malonyl-Coenzyme A Acyl Carrier Protein, domain 2"/>
    <property type="match status" value="1"/>
</dbReference>
<evidence type="ECO:0000313" key="11">
    <source>
        <dbReference type="Proteomes" id="UP000744032"/>
    </source>
</evidence>
<dbReference type="RefSeq" id="WP_168374987.1">
    <property type="nucleotide sequence ID" value="NZ_JAAXMD010000224.1"/>
</dbReference>
<dbReference type="GO" id="GO:0016746">
    <property type="term" value="F:acyltransferase activity"/>
    <property type="evidence" value="ECO:0007669"/>
    <property type="project" value="UniProtKB-KW"/>
</dbReference>
<dbReference type="InterPro" id="IPR032821">
    <property type="entry name" value="PKS_assoc"/>
</dbReference>
<evidence type="ECO:0000256" key="5">
    <source>
        <dbReference type="ARBA" id="ARBA00023268"/>
    </source>
</evidence>
<dbReference type="EMBL" id="JAAXMD010000224">
    <property type="protein sequence ID" value="NKQ26983.1"/>
    <property type="molecule type" value="Genomic_DNA"/>
</dbReference>
<dbReference type="SMART" id="SM00827">
    <property type="entry name" value="PKS_AT"/>
    <property type="match status" value="1"/>
</dbReference>
<keyword evidence="4" id="KW-0045">Antibiotic biosynthesis</keyword>
<dbReference type="Pfam" id="PF00109">
    <property type="entry name" value="ketoacyl-synt"/>
    <property type="match status" value="2"/>
</dbReference>